<dbReference type="PANTHER" id="PTHR46847">
    <property type="entry name" value="D-ALLOSE-BINDING PERIPLASMIC PROTEIN-RELATED"/>
    <property type="match status" value="1"/>
</dbReference>
<protein>
    <submittedName>
        <fullName evidence="5">Substrate-binding domain-containing protein</fullName>
    </submittedName>
</protein>
<dbReference type="EMBL" id="DVGD01000190">
    <property type="protein sequence ID" value="HIR09918.1"/>
    <property type="molecule type" value="Genomic_DNA"/>
</dbReference>
<feature type="domain" description="Periplasmic binding protein" evidence="4">
    <location>
        <begin position="1"/>
        <end position="182"/>
    </location>
</feature>
<dbReference type="GO" id="GO:0030313">
    <property type="term" value="C:cell envelope"/>
    <property type="evidence" value="ECO:0007669"/>
    <property type="project" value="UniProtKB-SubCell"/>
</dbReference>
<evidence type="ECO:0000256" key="1">
    <source>
        <dbReference type="ARBA" id="ARBA00004196"/>
    </source>
</evidence>
<organism evidence="5 6">
    <name type="scientific">Candidatus Avoscillospira stercoripullorum</name>
    <dbReference type="NCBI Taxonomy" id="2840709"/>
    <lineage>
        <taxon>Bacteria</taxon>
        <taxon>Bacillati</taxon>
        <taxon>Bacillota</taxon>
        <taxon>Clostridia</taxon>
        <taxon>Eubacteriales</taxon>
        <taxon>Oscillospiraceae</taxon>
        <taxon>Oscillospiraceae incertae sedis</taxon>
        <taxon>Candidatus Avoscillospira</taxon>
    </lineage>
</organism>
<dbReference type="InterPro" id="IPR025997">
    <property type="entry name" value="SBP_2_dom"/>
</dbReference>
<keyword evidence="3" id="KW-0732">Signal</keyword>
<reference evidence="5" key="1">
    <citation type="submission" date="2020-10" db="EMBL/GenBank/DDBJ databases">
        <authorList>
            <person name="Gilroy R."/>
        </authorList>
    </citation>
    <scope>NUCLEOTIDE SEQUENCE</scope>
    <source>
        <strain evidence="5">ChiHjej9B8-7071</strain>
    </source>
</reference>
<dbReference type="Pfam" id="PF13407">
    <property type="entry name" value="Peripla_BP_4"/>
    <property type="match status" value="1"/>
</dbReference>
<evidence type="ECO:0000259" key="4">
    <source>
        <dbReference type="Pfam" id="PF13407"/>
    </source>
</evidence>
<dbReference type="PANTHER" id="PTHR46847:SF1">
    <property type="entry name" value="D-ALLOSE-BINDING PERIPLASMIC PROTEIN-RELATED"/>
    <property type="match status" value="1"/>
</dbReference>
<evidence type="ECO:0000313" key="6">
    <source>
        <dbReference type="Proteomes" id="UP000824258"/>
    </source>
</evidence>
<sequence length="218" mass="23136">IDAAAAAGVEIVVIDSDVDSMSVDARIGTDNVEAGYMAAQAALEKREGDMVLGLVNYDLGSRNGQEREQGLRELLLGSDRVRGIYTINVLAEEEDAREKTMDLLTRHPEINVVVGFNEPTSVGAAQAVAALGLGGEVTVVGFDSNVKTVDLMQEDVVSALIVQNPYAMGYLGVEAACQLLGGVAFDSQSFINTSTQIVTKENMFSLEGQKALFPFDAS</sequence>
<evidence type="ECO:0000313" key="5">
    <source>
        <dbReference type="EMBL" id="HIR09918.1"/>
    </source>
</evidence>
<dbReference type="Gene3D" id="3.40.50.2300">
    <property type="match status" value="2"/>
</dbReference>
<comment type="caution">
    <text evidence="5">The sequence shown here is derived from an EMBL/GenBank/DDBJ whole genome shotgun (WGS) entry which is preliminary data.</text>
</comment>
<dbReference type="InterPro" id="IPR028082">
    <property type="entry name" value="Peripla_BP_I"/>
</dbReference>
<dbReference type="SUPFAM" id="SSF53822">
    <property type="entry name" value="Periplasmic binding protein-like I"/>
    <property type="match status" value="1"/>
</dbReference>
<evidence type="ECO:0000256" key="3">
    <source>
        <dbReference type="ARBA" id="ARBA00022729"/>
    </source>
</evidence>
<accession>A0A9D1AA81</accession>
<dbReference type="AlphaFoldDB" id="A0A9D1AA81"/>
<evidence type="ECO:0000256" key="2">
    <source>
        <dbReference type="ARBA" id="ARBA00007639"/>
    </source>
</evidence>
<name>A0A9D1AA81_9FIRM</name>
<feature type="non-terminal residue" evidence="5">
    <location>
        <position position="1"/>
    </location>
</feature>
<comment type="subcellular location">
    <subcellularLocation>
        <location evidence="1">Cell envelope</location>
    </subcellularLocation>
</comment>
<gene>
    <name evidence="5" type="ORF">IAA70_05910</name>
</gene>
<comment type="similarity">
    <text evidence="2">Belongs to the bacterial solute-binding protein 2 family.</text>
</comment>
<dbReference type="GO" id="GO:0030246">
    <property type="term" value="F:carbohydrate binding"/>
    <property type="evidence" value="ECO:0007669"/>
    <property type="project" value="UniProtKB-ARBA"/>
</dbReference>
<reference evidence="5" key="2">
    <citation type="journal article" date="2021" name="PeerJ">
        <title>Extensive microbial diversity within the chicken gut microbiome revealed by metagenomics and culture.</title>
        <authorList>
            <person name="Gilroy R."/>
            <person name="Ravi A."/>
            <person name="Getino M."/>
            <person name="Pursley I."/>
            <person name="Horton D.L."/>
            <person name="Alikhan N.F."/>
            <person name="Baker D."/>
            <person name="Gharbi K."/>
            <person name="Hall N."/>
            <person name="Watson M."/>
            <person name="Adriaenssens E.M."/>
            <person name="Foster-Nyarko E."/>
            <person name="Jarju S."/>
            <person name="Secka A."/>
            <person name="Antonio M."/>
            <person name="Oren A."/>
            <person name="Chaudhuri R.R."/>
            <person name="La Ragione R."/>
            <person name="Hildebrand F."/>
            <person name="Pallen M.J."/>
        </authorList>
    </citation>
    <scope>NUCLEOTIDE SEQUENCE</scope>
    <source>
        <strain evidence="5">ChiHjej9B8-7071</strain>
    </source>
</reference>
<proteinExistence type="inferred from homology"/>
<dbReference type="Proteomes" id="UP000824258">
    <property type="component" value="Unassembled WGS sequence"/>
</dbReference>